<dbReference type="EMBL" id="ASPP01023940">
    <property type="protein sequence ID" value="ETO09709.1"/>
    <property type="molecule type" value="Genomic_DNA"/>
</dbReference>
<protein>
    <submittedName>
        <fullName evidence="1">Uncharacterized protein</fullName>
    </submittedName>
</protein>
<name>X6M703_RETFI</name>
<evidence type="ECO:0000313" key="1">
    <source>
        <dbReference type="EMBL" id="ETO09709.1"/>
    </source>
</evidence>
<organism evidence="1 2">
    <name type="scientific">Reticulomyxa filosa</name>
    <dbReference type="NCBI Taxonomy" id="46433"/>
    <lineage>
        <taxon>Eukaryota</taxon>
        <taxon>Sar</taxon>
        <taxon>Rhizaria</taxon>
        <taxon>Retaria</taxon>
        <taxon>Foraminifera</taxon>
        <taxon>Monothalamids</taxon>
        <taxon>Reticulomyxidae</taxon>
        <taxon>Reticulomyxa</taxon>
    </lineage>
</organism>
<keyword evidence="2" id="KW-1185">Reference proteome</keyword>
<dbReference type="Proteomes" id="UP000023152">
    <property type="component" value="Unassembled WGS sequence"/>
</dbReference>
<proteinExistence type="predicted"/>
<evidence type="ECO:0000313" key="2">
    <source>
        <dbReference type="Proteomes" id="UP000023152"/>
    </source>
</evidence>
<reference evidence="1 2" key="1">
    <citation type="journal article" date="2013" name="Curr. Biol.">
        <title>The Genome of the Foraminiferan Reticulomyxa filosa.</title>
        <authorList>
            <person name="Glockner G."/>
            <person name="Hulsmann N."/>
            <person name="Schleicher M."/>
            <person name="Noegel A.A."/>
            <person name="Eichinger L."/>
            <person name="Gallinger C."/>
            <person name="Pawlowski J."/>
            <person name="Sierra R."/>
            <person name="Euteneuer U."/>
            <person name="Pillet L."/>
            <person name="Moustafa A."/>
            <person name="Platzer M."/>
            <person name="Groth M."/>
            <person name="Szafranski K."/>
            <person name="Schliwa M."/>
        </authorList>
    </citation>
    <scope>NUCLEOTIDE SEQUENCE [LARGE SCALE GENOMIC DNA]</scope>
</reference>
<gene>
    <name evidence="1" type="ORF">RFI_27666</name>
</gene>
<dbReference type="OrthoDB" id="10267182at2759"/>
<accession>X6M703</accession>
<sequence length="129" mass="15572">MTSLDAEESKREKKRTLVLWDFDWSLINENSDYYPFHKLLGDKFKEKNKEWAAFRKKNSGMSFVEFQDQIAWKYLFEEPSVTKEAFVQVLHNIPIFPENVHIIRTLHNFSSNKFINKKKKKNPYVHPYI</sequence>
<comment type="caution">
    <text evidence="1">The sequence shown here is derived from an EMBL/GenBank/DDBJ whole genome shotgun (WGS) entry which is preliminary data.</text>
</comment>
<dbReference type="AlphaFoldDB" id="X6M703"/>